<comment type="subcellular location">
    <subcellularLocation>
        <location evidence="1">Chromosome</location>
        <location evidence="1">Centromere</location>
    </subcellularLocation>
</comment>
<dbReference type="GeneID" id="66113511"/>
<dbReference type="EMBL" id="JAHMUF010000001">
    <property type="protein sequence ID" value="KAG7196125.1"/>
    <property type="molecule type" value="Genomic_DNA"/>
</dbReference>
<evidence type="ECO:0000313" key="13">
    <source>
        <dbReference type="Proteomes" id="UP000790833"/>
    </source>
</evidence>
<evidence type="ECO:0000313" key="12">
    <source>
        <dbReference type="EMBL" id="KAG7196125.1"/>
    </source>
</evidence>
<keyword evidence="7" id="KW-0131">Cell cycle</keyword>
<reference evidence="12" key="1">
    <citation type="submission" date="2021-03" db="EMBL/GenBank/DDBJ databases">
        <authorList>
            <person name="Palmer J.M."/>
        </authorList>
    </citation>
    <scope>NUCLEOTIDE SEQUENCE</scope>
    <source>
        <strain evidence="12">ARV_011</strain>
    </source>
</reference>
<feature type="region of interest" description="Disordered" evidence="10">
    <location>
        <begin position="87"/>
        <end position="137"/>
    </location>
</feature>
<dbReference type="GO" id="GO:0051301">
    <property type="term" value="P:cell division"/>
    <property type="evidence" value="ECO:0007669"/>
    <property type="project" value="UniProtKB-KW"/>
</dbReference>
<dbReference type="InterPro" id="IPR005549">
    <property type="entry name" value="Kinetochore_Nuf2_N"/>
</dbReference>
<organism evidence="12 13">
    <name type="scientific">Scheffersomyces spartinae</name>
    <dbReference type="NCBI Taxonomy" id="45513"/>
    <lineage>
        <taxon>Eukaryota</taxon>
        <taxon>Fungi</taxon>
        <taxon>Dikarya</taxon>
        <taxon>Ascomycota</taxon>
        <taxon>Saccharomycotina</taxon>
        <taxon>Pichiomycetes</taxon>
        <taxon>Debaryomycetaceae</taxon>
        <taxon>Scheffersomyces</taxon>
    </lineage>
</organism>
<dbReference type="Gene3D" id="1.10.418.60">
    <property type="entry name" value="Ncd80 complex, Nuf2 subunit"/>
    <property type="match status" value="1"/>
</dbReference>
<evidence type="ECO:0000256" key="4">
    <source>
        <dbReference type="ARBA" id="ARBA00022618"/>
    </source>
</evidence>
<comment type="similarity">
    <text evidence="2">Belongs to the NUF2 family.</text>
</comment>
<dbReference type="RefSeq" id="XP_043051670.1">
    <property type="nucleotide sequence ID" value="XM_043190993.1"/>
</dbReference>
<feature type="coiled-coil region" evidence="9">
    <location>
        <begin position="278"/>
        <end position="312"/>
    </location>
</feature>
<evidence type="ECO:0000256" key="2">
    <source>
        <dbReference type="ARBA" id="ARBA00005498"/>
    </source>
</evidence>
<feature type="region of interest" description="Disordered" evidence="10">
    <location>
        <begin position="1"/>
        <end position="25"/>
    </location>
</feature>
<dbReference type="AlphaFoldDB" id="A0A9P8AK55"/>
<evidence type="ECO:0000256" key="7">
    <source>
        <dbReference type="ARBA" id="ARBA00023306"/>
    </source>
</evidence>
<dbReference type="InterPro" id="IPR038275">
    <property type="entry name" value="Nuf2_N_sf"/>
</dbReference>
<evidence type="ECO:0000256" key="1">
    <source>
        <dbReference type="ARBA" id="ARBA00004584"/>
    </source>
</evidence>
<keyword evidence="13" id="KW-1185">Reference proteome</keyword>
<keyword evidence="6 9" id="KW-0175">Coiled coil</keyword>
<feature type="coiled-coil region" evidence="9">
    <location>
        <begin position="338"/>
        <end position="508"/>
    </location>
</feature>
<evidence type="ECO:0000259" key="11">
    <source>
        <dbReference type="Pfam" id="PF03800"/>
    </source>
</evidence>
<evidence type="ECO:0000256" key="10">
    <source>
        <dbReference type="SAM" id="MobiDB-lite"/>
    </source>
</evidence>
<accession>A0A9P8AK55</accession>
<keyword evidence="4" id="KW-0132">Cell division</keyword>
<dbReference type="Pfam" id="PF03800">
    <property type="entry name" value="Nuf2"/>
    <property type="match status" value="1"/>
</dbReference>
<evidence type="ECO:0000256" key="8">
    <source>
        <dbReference type="ARBA" id="ARBA00023328"/>
    </source>
</evidence>
<keyword evidence="5" id="KW-0498">Mitosis</keyword>
<comment type="caution">
    <text evidence="12">The sequence shown here is derived from an EMBL/GenBank/DDBJ whole genome shotgun (WGS) entry which is preliminary data.</text>
</comment>
<dbReference type="Proteomes" id="UP000790833">
    <property type="component" value="Unassembled WGS sequence"/>
</dbReference>
<keyword evidence="8" id="KW-0137">Centromere</keyword>
<proteinExistence type="inferred from homology"/>
<feature type="coiled-coil region" evidence="9">
    <location>
        <begin position="199"/>
        <end position="236"/>
    </location>
</feature>
<evidence type="ECO:0000256" key="9">
    <source>
        <dbReference type="SAM" id="Coils"/>
    </source>
</evidence>
<sequence>MSRISSIYNGTLRRQDTPSTQTTSHDQFPLLNIQEITFCLLACEITVTEEQIARPTNAFVKELYGEFCDQYMGTPIPEVQRRIAQGKRKKLKKLQDTSKKTTNIQERDNDAMEVENGDREDEEMEGQQINEDDNEYDDEDEDLIHLRDLYVLYAATERFMQICGIGNFTLLDILRPDPFRTRRILSAVINFARYRSVRLNACEDLVKRADDEEERLRNVKEKNLDLADKLQELKHKIESSLESSLKAIGTMGPPENINGENTTMFRRRHTLKQIHSYNIKLQDDLNNLKVHVESLMNEYRKYKDEKARLLGKIEDQQYLLAEKTNELERMRDYAQTDITLVRNIVEDLNKQLSEYNERIRTLEAQEKKLESMNGEVNKLEREFREMHLLIEEVSNQQMRESKAKEENDKLNLEVERLDLETKELDRQIGLKEQQLKLQQEKKDKVNQQYNEQERDYQNSIQLVIDEHTKLHERVKLKEQQYTSTKLQIQQLETTIRAQKASFAKEKKNVEIKLYRLAGIMRRYMDQIGNKLDAFNKDNL</sequence>
<gene>
    <name evidence="12" type="primary">NUF2</name>
    <name evidence="12" type="ORF">KQ657_000137</name>
</gene>
<evidence type="ECO:0000256" key="6">
    <source>
        <dbReference type="ARBA" id="ARBA00023054"/>
    </source>
</evidence>
<feature type="domain" description="Kinetochore protein Nuf2 N-terminal" evidence="11">
    <location>
        <begin position="25"/>
        <end position="209"/>
    </location>
</feature>
<protein>
    <submittedName>
        <fullName evidence="12">Kinetochore-associated Ndc80 complex subunit nuf2</fullName>
    </submittedName>
</protein>
<dbReference type="GO" id="GO:0031262">
    <property type="term" value="C:Ndc80 complex"/>
    <property type="evidence" value="ECO:0007669"/>
    <property type="project" value="InterPro"/>
</dbReference>
<feature type="compositionally biased region" description="Acidic residues" evidence="10">
    <location>
        <begin position="111"/>
        <end position="137"/>
    </location>
</feature>
<evidence type="ECO:0000256" key="5">
    <source>
        <dbReference type="ARBA" id="ARBA00022776"/>
    </source>
</evidence>
<feature type="compositionally biased region" description="Basic and acidic residues" evidence="10">
    <location>
        <begin position="93"/>
        <end position="110"/>
    </location>
</feature>
<dbReference type="OrthoDB" id="8194677at2759"/>
<keyword evidence="3" id="KW-0158">Chromosome</keyword>
<name>A0A9P8AK55_9ASCO</name>
<evidence type="ECO:0000256" key="3">
    <source>
        <dbReference type="ARBA" id="ARBA00022454"/>
    </source>
</evidence>